<dbReference type="EMBL" id="KM212169">
    <property type="protein sequence ID" value="AIY22829.1"/>
    <property type="molecule type" value="Genomic_DNA"/>
</dbReference>
<keyword evidence="2" id="KW-0808">Transferase</keyword>
<dbReference type="PROSITE" id="PS51257">
    <property type="entry name" value="PROKAR_LIPOPROTEIN"/>
    <property type="match status" value="1"/>
</dbReference>
<dbReference type="GO" id="GO:0016301">
    <property type="term" value="F:kinase activity"/>
    <property type="evidence" value="ECO:0007669"/>
    <property type="project" value="UniProtKB-KW"/>
</dbReference>
<dbReference type="InterPro" id="IPR047937">
    <property type="entry name" value="Eex_IncN-like"/>
</dbReference>
<keyword evidence="3" id="KW-0449">Lipoprotein</keyword>
<evidence type="ECO:0000313" key="6">
    <source>
        <dbReference type="Proteomes" id="UP000629265"/>
    </source>
</evidence>
<name>A0A0A1E4K5_ECOLX</name>
<reference evidence="3" key="4">
    <citation type="submission" date="2020-09" db="EMBL/GenBank/DDBJ databases">
        <title>Emerging polyconal dissemination of OXA-244-producing E. coli in France.</title>
        <authorList>
            <person name="Emeraud C."/>
            <person name="Girlich D."/>
            <person name="Bonnin R.A."/>
            <person name="Jousset A.B."/>
            <person name="Naas T."/>
            <person name="Dortet L."/>
        </authorList>
    </citation>
    <scope>NUCLEOTIDE SEQUENCE</scope>
    <source>
        <strain evidence="3">225E3</strain>
    </source>
</reference>
<gene>
    <name evidence="4" type="ORF">IDONEFKE_04960</name>
    <name evidence="3" type="ORF">IH772_07310</name>
    <name evidence="5" type="ORF">QDW62_28290</name>
</gene>
<keyword evidence="1" id="KW-0732">Signal</keyword>
<evidence type="ECO:0000313" key="4">
    <source>
        <dbReference type="EMBL" id="VZR47662.1"/>
    </source>
</evidence>
<geneLocation type="plasmid" evidence="2">
    <name>pSD11</name>
</geneLocation>
<dbReference type="Proteomes" id="UP000629265">
    <property type="component" value="Unassembled WGS sequence"/>
</dbReference>
<reference evidence="2" key="1">
    <citation type="journal article" date="2015" name="Antimicrob. Agents Chemother.">
        <title>Complete Nucleotide Sequence of cfr-Carrying IncX4 Plasmid pSD11 from Escherichia coli.</title>
        <authorList>
            <person name="Sun J."/>
            <person name="Deng H."/>
            <person name="Li L."/>
            <person name="Chen M.Y."/>
            <person name="Fang L.X."/>
            <person name="Yang Q.E."/>
            <person name="Liu Y.H."/>
            <person name="Liao X.P."/>
        </authorList>
    </citation>
    <scope>NUCLEOTIDE SEQUENCE</scope>
    <source>
        <strain evidence="2">8ZG6D</strain>
        <plasmid evidence="2">pSD11</plasmid>
    </source>
</reference>
<sequence length="77" mass="8701">MSYMKKTRILSLVLFSIALSGCGEDIKTVDWWRNHPEEAISKVEECKKSGDVSDNCKNAKTALYKNQQQDAPVPQIN</sequence>
<evidence type="ECO:0000313" key="2">
    <source>
        <dbReference type="EMBL" id="AIY22829.1"/>
    </source>
</evidence>
<geneLocation type="plasmid" evidence="5 7">
    <name>unnamed5</name>
</geneLocation>
<evidence type="ECO:0000313" key="7">
    <source>
        <dbReference type="Proteomes" id="UP001179946"/>
    </source>
</evidence>
<evidence type="ECO:0000256" key="1">
    <source>
        <dbReference type="SAM" id="SignalP"/>
    </source>
</evidence>
<feature type="chain" id="PRO_5044364672" evidence="1">
    <location>
        <begin position="21"/>
        <end position="77"/>
    </location>
</feature>
<dbReference type="EMBL" id="CP122639">
    <property type="protein sequence ID" value="WHI04968.1"/>
    <property type="molecule type" value="Genomic_DNA"/>
</dbReference>
<dbReference type="Proteomes" id="UP000640866">
    <property type="component" value="Unassembled WGS sequence"/>
</dbReference>
<reference evidence="2" key="2">
    <citation type="journal article" date="2015" name="Antimicrob. Agents Chemother.">
        <title>Dissemination and characterization of cfr-carrying plasmid in Escherichia coli of animal origin.</title>
        <authorList>
            <person name="Deng H."/>
            <person name="Liu Y."/>
        </authorList>
    </citation>
    <scope>NUCLEOTIDE SEQUENCE</scope>
    <source>
        <strain evidence="2">8ZG6D</strain>
        <plasmid evidence="2">pSD11</plasmid>
    </source>
</reference>
<evidence type="ECO:0000313" key="5">
    <source>
        <dbReference type="EMBL" id="WHI04968.1"/>
    </source>
</evidence>
<dbReference type="EMBL" id="CACRYR010000376">
    <property type="protein sequence ID" value="VZR47662.1"/>
    <property type="molecule type" value="Genomic_DNA"/>
</dbReference>
<accession>A0A0A1E4K5</accession>
<dbReference type="NCBIfam" id="NF033894">
    <property type="entry name" value="Eex_IncN"/>
    <property type="match status" value="1"/>
</dbReference>
<dbReference type="EMBL" id="JACZOI010000016">
    <property type="protein sequence ID" value="MBE0977114.1"/>
    <property type="molecule type" value="Genomic_DNA"/>
</dbReference>
<evidence type="ECO:0000313" key="3">
    <source>
        <dbReference type="EMBL" id="MBE0977114.1"/>
    </source>
</evidence>
<reference evidence="5" key="5">
    <citation type="journal article" date="2023" name="Front. Microbiol.">
        <title>Virotyping and genetic antimicrobial susceptibility testing of porcine ETEC/STEC strains and associated plasmid types.</title>
        <authorList>
            <person name="Vereecke N."/>
            <person name="Van Hoorde S."/>
            <person name="Sperling D."/>
            <person name="Theuns S."/>
            <person name="Devriendt B."/>
            <person name="Cox E."/>
        </authorList>
    </citation>
    <scope>NUCLEOTIDE SEQUENCE</scope>
    <source>
        <strain evidence="5">ETEC4085</strain>
        <plasmid evidence="5 7">unnamed5</plasmid>
    </source>
</reference>
<protein>
    <submittedName>
        <fullName evidence="3">EexN family lipoprotein</fullName>
    </submittedName>
    <submittedName>
        <fullName evidence="2">Periplasmic sensor signal transduction histidine kinase</fullName>
    </submittedName>
</protein>
<keyword evidence="2" id="KW-0614">Plasmid</keyword>
<reference evidence="4 6" key="3">
    <citation type="submission" date="2019-11" db="EMBL/GenBank/DDBJ databases">
        <authorList>
            <person name="Haines EK M."/>
        </authorList>
    </citation>
    <scope>NUCLEOTIDE SEQUENCE [LARGE SCALE GENOMIC DNA]</scope>
    <source>
        <strain evidence="4">KR2729</strain>
    </source>
</reference>
<dbReference type="RefSeq" id="WP_000121161.1">
    <property type="nucleotide sequence ID" value="NZ_AP026791.1"/>
</dbReference>
<dbReference type="Proteomes" id="UP001179946">
    <property type="component" value="Plasmid unnamed5"/>
</dbReference>
<proteinExistence type="predicted"/>
<keyword evidence="2" id="KW-0418">Kinase</keyword>
<dbReference type="AlphaFoldDB" id="A0A0A1E4K5"/>
<organism evidence="2">
    <name type="scientific">Escherichia coli</name>
    <dbReference type="NCBI Taxonomy" id="562"/>
    <lineage>
        <taxon>Bacteria</taxon>
        <taxon>Pseudomonadati</taxon>
        <taxon>Pseudomonadota</taxon>
        <taxon>Gammaproteobacteria</taxon>
        <taxon>Enterobacterales</taxon>
        <taxon>Enterobacteriaceae</taxon>
        <taxon>Escherichia</taxon>
    </lineage>
</organism>
<feature type="signal peptide" evidence="1">
    <location>
        <begin position="1"/>
        <end position="20"/>
    </location>
</feature>